<dbReference type="InterPro" id="IPR023753">
    <property type="entry name" value="FAD/NAD-binding_dom"/>
</dbReference>
<proteinExistence type="inferred from homology"/>
<dbReference type="EMBL" id="PYFQ01000006">
    <property type="protein sequence ID" value="PSK38298.1"/>
    <property type="molecule type" value="Genomic_DNA"/>
</dbReference>
<keyword evidence="5" id="KW-0812">Transmembrane</keyword>
<organism evidence="7 8">
    <name type="scientific">Candidozyma pseudohaemuli</name>
    <dbReference type="NCBI Taxonomy" id="418784"/>
    <lineage>
        <taxon>Eukaryota</taxon>
        <taxon>Fungi</taxon>
        <taxon>Dikarya</taxon>
        <taxon>Ascomycota</taxon>
        <taxon>Saccharomycotina</taxon>
        <taxon>Pichiomycetes</taxon>
        <taxon>Metschnikowiaceae</taxon>
        <taxon>Candidozyma</taxon>
    </lineage>
</organism>
<dbReference type="RefSeq" id="XP_024713623.1">
    <property type="nucleotide sequence ID" value="XM_024858217.1"/>
</dbReference>
<evidence type="ECO:0000256" key="4">
    <source>
        <dbReference type="ARBA" id="ARBA00023002"/>
    </source>
</evidence>
<dbReference type="GO" id="GO:0005737">
    <property type="term" value="C:cytoplasm"/>
    <property type="evidence" value="ECO:0007669"/>
    <property type="project" value="TreeGrafter"/>
</dbReference>
<dbReference type="AlphaFoldDB" id="A0A2P7YQP8"/>
<keyword evidence="8" id="KW-1185">Reference proteome</keyword>
<sequence length="409" mass="45465">MASHNKEAVALATNILIIGGLYGGLSALVALKNIFKLTPPPTRISITLIEPKAGLLNILGVPRAIVDPEFAKTQYVPLQNLNDLPFDRLVLDDEYVQKELGSQVRPDNNKHIEITYIQGRVNELQREKATYTLNGGTLSTITFDYCVIAAGRNRLWPTSPDAYNYESYLQEMTKFNDQAKLVNKIAVVGAGAVGIEIAGDIKTKHPEKDVMLIHPHEKFPPEPLTDAFKDMSRESLERAGVQVKTGLRVKQELENHDLELTNGDILEADFTYWCTAFKNNTDILVGDLALFVSPANNVHVNDYGQLSNQSVVENIFCIGDMVEKPIIKSAGWALYMGRQVANNLAGLIFEKRLVEEFPDLTQMPRGMVLVAGNEEIVSELTGEVELNHKGYVEEYKDYCFGKVRVTLGA</sequence>
<dbReference type="VEuPathDB" id="FungiDB:C7M61_002857"/>
<accession>A0A2P7YQP8</accession>
<dbReference type="InterPro" id="IPR036188">
    <property type="entry name" value="FAD/NAD-bd_sf"/>
</dbReference>
<comment type="caution">
    <text evidence="7">The sequence shown here is derived from an EMBL/GenBank/DDBJ whole genome shotgun (WGS) entry which is preliminary data.</text>
</comment>
<dbReference type="GeneID" id="36566246"/>
<dbReference type="GO" id="GO:0004174">
    <property type="term" value="F:electron-transferring-flavoprotein dehydrogenase activity"/>
    <property type="evidence" value="ECO:0007669"/>
    <property type="project" value="TreeGrafter"/>
</dbReference>
<dbReference type="PRINTS" id="PR00411">
    <property type="entry name" value="PNDRDTASEI"/>
</dbReference>
<evidence type="ECO:0000256" key="2">
    <source>
        <dbReference type="ARBA" id="ARBA00022630"/>
    </source>
</evidence>
<dbReference type="PRINTS" id="PR00368">
    <property type="entry name" value="FADPNR"/>
</dbReference>
<evidence type="ECO:0000256" key="5">
    <source>
        <dbReference type="SAM" id="Phobius"/>
    </source>
</evidence>
<dbReference type="PANTHER" id="PTHR43735">
    <property type="entry name" value="APOPTOSIS-INDUCING FACTOR 1"/>
    <property type="match status" value="1"/>
</dbReference>
<dbReference type="SUPFAM" id="SSF51905">
    <property type="entry name" value="FAD/NAD(P)-binding domain"/>
    <property type="match status" value="1"/>
</dbReference>
<keyword evidence="3" id="KW-0274">FAD</keyword>
<dbReference type="Proteomes" id="UP000241107">
    <property type="component" value="Unassembled WGS sequence"/>
</dbReference>
<comment type="similarity">
    <text evidence="1">Belongs to the FAD-dependent oxidoreductase family.</text>
</comment>
<keyword evidence="4" id="KW-0560">Oxidoreductase</keyword>
<dbReference type="PANTHER" id="PTHR43735:SF3">
    <property type="entry name" value="FERROPTOSIS SUPPRESSOR PROTEIN 1"/>
    <property type="match status" value="1"/>
</dbReference>
<gene>
    <name evidence="7" type="ORF">C7M61_002857</name>
</gene>
<evidence type="ECO:0000313" key="7">
    <source>
        <dbReference type="EMBL" id="PSK38298.1"/>
    </source>
</evidence>
<evidence type="ECO:0000256" key="1">
    <source>
        <dbReference type="ARBA" id="ARBA00006442"/>
    </source>
</evidence>
<evidence type="ECO:0000259" key="6">
    <source>
        <dbReference type="Pfam" id="PF07992"/>
    </source>
</evidence>
<dbReference type="GO" id="GO:0050660">
    <property type="term" value="F:flavin adenine dinucleotide binding"/>
    <property type="evidence" value="ECO:0007669"/>
    <property type="project" value="TreeGrafter"/>
</dbReference>
<dbReference type="Gene3D" id="3.50.50.100">
    <property type="match status" value="1"/>
</dbReference>
<feature type="transmembrane region" description="Helical" evidence="5">
    <location>
        <begin position="9"/>
        <end position="31"/>
    </location>
</feature>
<keyword evidence="5" id="KW-1133">Transmembrane helix</keyword>
<keyword evidence="2" id="KW-0285">Flavoprotein</keyword>
<evidence type="ECO:0000313" key="8">
    <source>
        <dbReference type="Proteomes" id="UP000241107"/>
    </source>
</evidence>
<feature type="domain" description="FAD/NAD(P)-binding" evidence="6">
    <location>
        <begin position="14"/>
        <end position="334"/>
    </location>
</feature>
<protein>
    <recommendedName>
        <fullName evidence="6">FAD/NAD(P)-binding domain-containing protein</fullName>
    </recommendedName>
</protein>
<dbReference type="STRING" id="418784.A0A2P7YQP8"/>
<dbReference type="OrthoDB" id="202203at2759"/>
<dbReference type="Pfam" id="PF07992">
    <property type="entry name" value="Pyr_redox_2"/>
    <property type="match status" value="1"/>
</dbReference>
<reference evidence="7 8" key="1">
    <citation type="submission" date="2018-03" db="EMBL/GenBank/DDBJ databases">
        <title>Candida pseudohaemulonii genome assembly and annotation.</title>
        <authorList>
            <person name="Munoz J.F."/>
            <person name="Gade L.G."/>
            <person name="Chow N.A."/>
            <person name="Litvintseva A.P."/>
            <person name="Loparev V.N."/>
            <person name="Cuomo C.A."/>
        </authorList>
    </citation>
    <scope>NUCLEOTIDE SEQUENCE [LARGE SCALE GENOMIC DNA]</scope>
    <source>
        <strain evidence="7 8">B12108</strain>
    </source>
</reference>
<name>A0A2P7YQP8_9ASCO</name>
<evidence type="ECO:0000256" key="3">
    <source>
        <dbReference type="ARBA" id="ARBA00022827"/>
    </source>
</evidence>
<keyword evidence="5" id="KW-0472">Membrane</keyword>